<dbReference type="EMBL" id="ALBS01000182">
    <property type="protein sequence ID" value="EJT48991.1"/>
    <property type="molecule type" value="Genomic_DNA"/>
</dbReference>
<dbReference type="KEGG" id="tasa:A1Q1_01902"/>
<name>J5T3S9_TRIAS</name>
<accession>J5T3S9</accession>
<evidence type="ECO:0000256" key="1">
    <source>
        <dbReference type="SAM" id="SignalP"/>
    </source>
</evidence>
<feature type="signal peptide" evidence="1">
    <location>
        <begin position="1"/>
        <end position="17"/>
    </location>
</feature>
<reference evidence="2 3" key="1">
    <citation type="journal article" date="2012" name="Eukaryot. Cell">
        <title>Draft genome sequence of CBS 2479, the standard type strain of Trichosporon asahii.</title>
        <authorList>
            <person name="Yang R.Y."/>
            <person name="Li H.T."/>
            <person name="Zhu H."/>
            <person name="Zhou G.P."/>
            <person name="Wang M."/>
            <person name="Wang L."/>
        </authorList>
    </citation>
    <scope>NUCLEOTIDE SEQUENCE [LARGE SCALE GENOMIC DNA]</scope>
    <source>
        <strain evidence="3">ATCC 90039 / CBS 2479 / JCM 2466 / KCTC 7840 / NCYC 2677 / UAMH 7654</strain>
    </source>
</reference>
<proteinExistence type="predicted"/>
<comment type="caution">
    <text evidence="2">The sequence shown here is derived from an EMBL/GenBank/DDBJ whole genome shotgun (WGS) entry which is preliminary data.</text>
</comment>
<keyword evidence="1" id="KW-0732">Signal</keyword>
<evidence type="ECO:0000313" key="2">
    <source>
        <dbReference type="EMBL" id="EJT48991.1"/>
    </source>
</evidence>
<evidence type="ECO:0000313" key="3">
    <source>
        <dbReference type="Proteomes" id="UP000002748"/>
    </source>
</evidence>
<feature type="chain" id="PRO_5003784629" evidence="1">
    <location>
        <begin position="18"/>
        <end position="66"/>
    </location>
</feature>
<dbReference type="HOGENOM" id="CLU_2832984_0_0_1"/>
<dbReference type="RefSeq" id="XP_014180385.1">
    <property type="nucleotide sequence ID" value="XM_014324910.1"/>
</dbReference>
<gene>
    <name evidence="2" type="ORF">A1Q1_01902</name>
</gene>
<dbReference type="Proteomes" id="UP000002748">
    <property type="component" value="Unassembled WGS sequence"/>
</dbReference>
<dbReference type="VEuPathDB" id="FungiDB:A1Q1_01902"/>
<sequence length="66" mass="6859">MFGRLIYILTLALSVVAWPAETGTQLYLLGGTCLNLEGLVDYGAKPILPTTRLRLLAAAAGTPGAA</sequence>
<organism evidence="2 3">
    <name type="scientific">Trichosporon asahii var. asahii (strain ATCC 90039 / CBS 2479 / JCM 2466 / KCTC 7840 / NBRC 103889/ NCYC 2677 / UAMH 7654)</name>
    <name type="common">Yeast</name>
    <dbReference type="NCBI Taxonomy" id="1186058"/>
    <lineage>
        <taxon>Eukaryota</taxon>
        <taxon>Fungi</taxon>
        <taxon>Dikarya</taxon>
        <taxon>Basidiomycota</taxon>
        <taxon>Agaricomycotina</taxon>
        <taxon>Tremellomycetes</taxon>
        <taxon>Trichosporonales</taxon>
        <taxon>Trichosporonaceae</taxon>
        <taxon>Trichosporon</taxon>
    </lineage>
</organism>
<dbReference type="AlphaFoldDB" id="J5T3S9"/>
<protein>
    <submittedName>
        <fullName evidence="2">Uncharacterized protein</fullName>
    </submittedName>
</protein>
<dbReference type="GeneID" id="25985416"/>